<dbReference type="GO" id="GO:0005524">
    <property type="term" value="F:ATP binding"/>
    <property type="evidence" value="ECO:0007669"/>
    <property type="project" value="TreeGrafter"/>
</dbReference>
<dbReference type="Gene3D" id="3.40.50.300">
    <property type="entry name" value="P-loop containing nucleotide triphosphate hydrolases"/>
    <property type="match status" value="1"/>
</dbReference>
<dbReference type="GO" id="GO:0009898">
    <property type="term" value="C:cytoplasmic side of plasma membrane"/>
    <property type="evidence" value="ECO:0007669"/>
    <property type="project" value="TreeGrafter"/>
</dbReference>
<gene>
    <name evidence="2" type="ORF">A6M21_14150</name>
</gene>
<dbReference type="GO" id="GO:0051782">
    <property type="term" value="P:negative regulation of cell division"/>
    <property type="evidence" value="ECO:0007669"/>
    <property type="project" value="TreeGrafter"/>
</dbReference>
<proteinExistence type="predicted"/>
<evidence type="ECO:0000313" key="2">
    <source>
        <dbReference type="EMBL" id="OAT80290.1"/>
    </source>
</evidence>
<dbReference type="EMBL" id="LYVF01000183">
    <property type="protein sequence ID" value="OAT80290.1"/>
    <property type="molecule type" value="Genomic_DNA"/>
</dbReference>
<dbReference type="Proteomes" id="UP000078532">
    <property type="component" value="Unassembled WGS sequence"/>
</dbReference>
<dbReference type="InterPro" id="IPR014433">
    <property type="entry name" value="CooC"/>
</dbReference>
<evidence type="ECO:0000259" key="1">
    <source>
        <dbReference type="Pfam" id="PF01656"/>
    </source>
</evidence>
<dbReference type="InterPro" id="IPR050625">
    <property type="entry name" value="ParA/MinD_ATPase"/>
</dbReference>
<organism evidence="2 3">
    <name type="scientific">Desulfotomaculum copahuensis</name>
    <dbReference type="NCBI Taxonomy" id="1838280"/>
    <lineage>
        <taxon>Bacteria</taxon>
        <taxon>Bacillati</taxon>
        <taxon>Bacillota</taxon>
        <taxon>Clostridia</taxon>
        <taxon>Eubacteriales</taxon>
        <taxon>Desulfotomaculaceae</taxon>
        <taxon>Desulfotomaculum</taxon>
    </lineage>
</organism>
<dbReference type="GO" id="GO:0005829">
    <property type="term" value="C:cytosol"/>
    <property type="evidence" value="ECO:0007669"/>
    <property type="project" value="TreeGrafter"/>
</dbReference>
<dbReference type="PIRSF" id="PIRSF005647">
    <property type="entry name" value="CooC"/>
    <property type="match status" value="1"/>
</dbReference>
<accession>A0A1B7LCA2</accession>
<dbReference type="InterPro" id="IPR002586">
    <property type="entry name" value="CobQ/CobB/MinD/ParA_Nub-bd_dom"/>
</dbReference>
<dbReference type="OrthoDB" id="7346657at2"/>
<keyword evidence="3" id="KW-1185">Reference proteome</keyword>
<dbReference type="Pfam" id="PF01656">
    <property type="entry name" value="CbiA"/>
    <property type="match status" value="1"/>
</dbReference>
<dbReference type="RefSeq" id="WP_066670172.1">
    <property type="nucleotide sequence ID" value="NZ_LYVF01000183.1"/>
</dbReference>
<dbReference type="SUPFAM" id="SSF52540">
    <property type="entry name" value="P-loop containing nucleoside triphosphate hydrolases"/>
    <property type="match status" value="1"/>
</dbReference>
<evidence type="ECO:0000313" key="3">
    <source>
        <dbReference type="Proteomes" id="UP000078532"/>
    </source>
</evidence>
<dbReference type="STRING" id="1838280.A6M21_14150"/>
<protein>
    <submittedName>
        <fullName evidence="2">Carbon monoxide dehydrogenase</fullName>
    </submittedName>
</protein>
<sequence length="252" mass="27115">MAFTIAIAGKGGTGKTTLAALLIKLLIEAGKGPVLAVDADANANLNEAIGVEIEDTIADMMARINNNIEPLPAGMTKDQYVEYKVHQSLAEGDDVDLLVMGGPEGPGCYCYVNNLVRGFMQELSNNYPYVVMDNEAGLEHLSRRTTSNVDILFVSSDASARGIRSAGRVKELVDSLQLDIKKLYLVVSKVTEGTLEALKEEIERTGLELIGSIPMDTQVFQYDLESKPLIALPGDSPVVAAVREIMTKTGIL</sequence>
<dbReference type="GO" id="GO:0016887">
    <property type="term" value="F:ATP hydrolysis activity"/>
    <property type="evidence" value="ECO:0007669"/>
    <property type="project" value="TreeGrafter"/>
</dbReference>
<reference evidence="2 3" key="1">
    <citation type="submission" date="2016-04" db="EMBL/GenBank/DDBJ databases">
        <authorList>
            <person name="Evans L.H."/>
            <person name="Alamgir A."/>
            <person name="Owens N."/>
            <person name="Weber N.D."/>
            <person name="Virtaneva K."/>
            <person name="Barbian K."/>
            <person name="Babar A."/>
            <person name="Rosenke K."/>
        </authorList>
    </citation>
    <scope>NUCLEOTIDE SEQUENCE [LARGE SCALE GENOMIC DNA]</scope>
    <source>
        <strain evidence="2 3">LMa1</strain>
    </source>
</reference>
<comment type="caution">
    <text evidence="2">The sequence shown here is derived from an EMBL/GenBank/DDBJ whole genome shotgun (WGS) entry which is preliminary data.</text>
</comment>
<feature type="domain" description="CobQ/CobB/MinD/ParA nucleotide binding" evidence="1">
    <location>
        <begin position="6"/>
        <end position="228"/>
    </location>
</feature>
<dbReference type="AlphaFoldDB" id="A0A1B7LCA2"/>
<name>A0A1B7LCA2_9FIRM</name>
<dbReference type="PANTHER" id="PTHR43384:SF7">
    <property type="entry name" value="CARBON-MONOXIDE DEHYDROGENASE ACCESSORY PROTEIN"/>
    <property type="match status" value="1"/>
</dbReference>
<dbReference type="InterPro" id="IPR027417">
    <property type="entry name" value="P-loop_NTPase"/>
</dbReference>
<dbReference type="PANTHER" id="PTHR43384">
    <property type="entry name" value="SEPTUM SITE-DETERMINING PROTEIN MIND HOMOLOG, CHLOROPLASTIC-RELATED"/>
    <property type="match status" value="1"/>
</dbReference>